<dbReference type="CDD" id="cd02440">
    <property type="entry name" value="AdoMet_MTases"/>
    <property type="match status" value="1"/>
</dbReference>
<proteinExistence type="predicted"/>
<evidence type="ECO:0000313" key="2">
    <source>
        <dbReference type="Proteomes" id="UP000198931"/>
    </source>
</evidence>
<dbReference type="SUPFAM" id="SSF53335">
    <property type="entry name" value="S-adenosyl-L-methionine-dependent methyltransferases"/>
    <property type="match status" value="1"/>
</dbReference>
<evidence type="ECO:0000313" key="1">
    <source>
        <dbReference type="EMBL" id="SFH80474.1"/>
    </source>
</evidence>
<dbReference type="Proteomes" id="UP000198931">
    <property type="component" value="Unassembled WGS sequence"/>
</dbReference>
<dbReference type="InterPro" id="IPR029063">
    <property type="entry name" value="SAM-dependent_MTases_sf"/>
</dbReference>
<dbReference type="EMBL" id="FOQT01000001">
    <property type="protein sequence ID" value="SFH80474.1"/>
    <property type="molecule type" value="Genomic_DNA"/>
</dbReference>
<dbReference type="OrthoDB" id="9790023at2"/>
<protein>
    <submittedName>
        <fullName evidence="1">Nodulation protein S (NodS)</fullName>
    </submittedName>
</protein>
<sequence>MKEQSLNSHYFKKVYEANDDPWNFKSSEYETLKYQETLDALPKSRYKNALEIGCSIGILTKLLSGRCDQLLAIDISEKALDQAKEYCSDLGNVTFKQMNFPSEFPDEKFDLIMISEVAYYLSAADWEFAMENLYSNLSEKANVILVHWLPIVHDYPQTGDEVHDQFAKIFSNKMKNVFSTRAEKYRIDVWEKL</sequence>
<reference evidence="1 2" key="1">
    <citation type="submission" date="2016-10" db="EMBL/GenBank/DDBJ databases">
        <authorList>
            <person name="de Groot N.N."/>
        </authorList>
    </citation>
    <scope>NUCLEOTIDE SEQUENCE [LARGE SCALE GENOMIC DNA]</scope>
    <source>
        <strain evidence="1 2">DSM 26000</strain>
    </source>
</reference>
<name>A0A1I3D125_9FLAO</name>
<dbReference type="Pfam" id="PF05401">
    <property type="entry name" value="NodS"/>
    <property type="match status" value="1"/>
</dbReference>
<dbReference type="InterPro" id="IPR008715">
    <property type="entry name" value="SAM-MeTfrase_NodS-like"/>
</dbReference>
<dbReference type="PANTHER" id="PTHR43861:SF1">
    <property type="entry name" value="TRANS-ACONITATE 2-METHYLTRANSFERASE"/>
    <property type="match status" value="1"/>
</dbReference>
<organism evidence="1 2">
    <name type="scientific">Halpernia frigidisoli</name>
    <dbReference type="NCBI Taxonomy" id="1125876"/>
    <lineage>
        <taxon>Bacteria</taxon>
        <taxon>Pseudomonadati</taxon>
        <taxon>Bacteroidota</taxon>
        <taxon>Flavobacteriia</taxon>
        <taxon>Flavobacteriales</taxon>
        <taxon>Weeksellaceae</taxon>
        <taxon>Chryseobacterium group</taxon>
        <taxon>Halpernia</taxon>
    </lineage>
</organism>
<dbReference type="GO" id="GO:0009312">
    <property type="term" value="P:oligosaccharide biosynthetic process"/>
    <property type="evidence" value="ECO:0007669"/>
    <property type="project" value="InterPro"/>
</dbReference>
<dbReference type="PANTHER" id="PTHR43861">
    <property type="entry name" value="TRANS-ACONITATE 2-METHYLTRANSFERASE-RELATED"/>
    <property type="match status" value="1"/>
</dbReference>
<dbReference type="Gene3D" id="3.40.50.150">
    <property type="entry name" value="Vaccinia Virus protein VP39"/>
    <property type="match status" value="1"/>
</dbReference>
<accession>A0A1I3D125</accession>
<dbReference type="STRING" id="1125876.SAMN05443292_0199"/>
<dbReference type="GO" id="GO:0008757">
    <property type="term" value="F:S-adenosylmethionine-dependent methyltransferase activity"/>
    <property type="evidence" value="ECO:0007669"/>
    <property type="project" value="InterPro"/>
</dbReference>
<gene>
    <name evidence="1" type="ORF">SAMN05443292_0199</name>
</gene>
<dbReference type="RefSeq" id="WP_090078316.1">
    <property type="nucleotide sequence ID" value="NZ_FOQT01000001.1"/>
</dbReference>
<keyword evidence="2" id="KW-1185">Reference proteome</keyword>
<dbReference type="AlphaFoldDB" id="A0A1I3D125"/>